<dbReference type="Proteomes" id="UP000197424">
    <property type="component" value="Chromosome"/>
</dbReference>
<feature type="signal peptide" evidence="1">
    <location>
        <begin position="1"/>
        <end position="23"/>
    </location>
</feature>
<name>A0A248LG45_9NEIS</name>
<dbReference type="OrthoDB" id="14727at2"/>
<dbReference type="AlphaFoldDB" id="A0A248LG45"/>
<dbReference type="Pfam" id="PF04214">
    <property type="entry name" value="DUF411"/>
    <property type="match status" value="1"/>
</dbReference>
<sequence length="149" mass="16193">MSYRLSRLLAPLALLTAVSTVQAQALPTAVVHEQPGCGCCHLWVEHLKTSGFATKAAVAQDIWEKKQRLGVPQQLASCHTAEIGGYVFEGHVPADLVKQVLRDKPAIRGLAVLGMPAGSPGMEMPDGRKDRYQVIAFDRDGKTRVYATR</sequence>
<feature type="chain" id="PRO_5013100420" evidence="1">
    <location>
        <begin position="24"/>
        <end position="149"/>
    </location>
</feature>
<evidence type="ECO:0000313" key="3">
    <source>
        <dbReference type="Proteomes" id="UP000197424"/>
    </source>
</evidence>
<proteinExistence type="predicted"/>
<dbReference type="InterPro" id="IPR007332">
    <property type="entry name" value="DUF411"/>
</dbReference>
<keyword evidence="1" id="KW-0732">Signal</keyword>
<gene>
    <name evidence="2" type="ORF">LHGZ1_0623</name>
</gene>
<dbReference type="EMBL" id="CP022115">
    <property type="protein sequence ID" value="ASJ23454.1"/>
    <property type="molecule type" value="Genomic_DNA"/>
</dbReference>
<evidence type="ECO:0000313" key="2">
    <source>
        <dbReference type="EMBL" id="ASJ23454.1"/>
    </source>
</evidence>
<organism evidence="2 3">
    <name type="scientific">Laribacter hongkongensis</name>
    <dbReference type="NCBI Taxonomy" id="168471"/>
    <lineage>
        <taxon>Bacteria</taxon>
        <taxon>Pseudomonadati</taxon>
        <taxon>Pseudomonadota</taxon>
        <taxon>Betaproteobacteria</taxon>
        <taxon>Neisseriales</taxon>
        <taxon>Aquaspirillaceae</taxon>
        <taxon>Laribacter</taxon>
    </lineage>
</organism>
<reference evidence="3" key="1">
    <citation type="submission" date="2017-06" db="EMBL/GenBank/DDBJ databases">
        <title>Whole genome sequence of Laribacter hongkongensis LHGZ1.</title>
        <authorList>
            <person name="Chen D."/>
            <person name="Wu H."/>
            <person name="Chen J."/>
        </authorList>
    </citation>
    <scope>NUCLEOTIDE SEQUENCE [LARGE SCALE GENOMIC DNA]</scope>
    <source>
        <strain evidence="3">LHGZ1</strain>
    </source>
</reference>
<protein>
    <submittedName>
        <fullName evidence="2">Metal-binding protein</fullName>
    </submittedName>
</protein>
<dbReference type="RefSeq" id="WP_088860105.1">
    <property type="nucleotide sequence ID" value="NZ_CP022115.1"/>
</dbReference>
<evidence type="ECO:0000256" key="1">
    <source>
        <dbReference type="SAM" id="SignalP"/>
    </source>
</evidence>
<accession>A0A248LG45</accession>